<keyword evidence="3" id="KW-0496">Mitochondrion</keyword>
<dbReference type="Pfam" id="PF07534">
    <property type="entry name" value="TLD"/>
    <property type="match status" value="1"/>
</dbReference>
<proteinExistence type="inferred from homology"/>
<feature type="region of interest" description="Disordered" evidence="5">
    <location>
        <begin position="42"/>
        <end position="131"/>
    </location>
</feature>
<dbReference type="GO" id="GO:0005739">
    <property type="term" value="C:mitochondrion"/>
    <property type="evidence" value="ECO:0007669"/>
    <property type="project" value="UniProtKB-SubCell"/>
</dbReference>
<name>A0A0K3CJU7_RHOTO</name>
<gene>
    <name evidence="7" type="primary">FGENESH: predicted gene_9.129</name>
    <name evidence="7" type="ORF">BN2166_0047830</name>
</gene>
<sequence length="650" mass="69030">MRALSLPSAATSRRSRPASSNAHYFPALLRCPVTQNYPVNLLHPTSTPHAPPSSPSFVISHSTSRPSHHTAMPPSPLIDLSDLDPLAPSSSARSTPRTGSPPRAQAALFPPPPPSTSSNSSSASSFAPPVPRLAQEVRVEDVRTGEDPLGELLSGLEVGSSSSATQAGAADRVRRAQEAREERVLQDLQREPFKAAKPPPLAFVDEPASLLPSSSTSSSSPAPVSIPSSPRRRPSMSHTSFSPPRRLSSLMDLSSSTSSHAPSSPPAESSVFADPFHSPGHSRNRTRTKSGGKEKERGEAEEWEKGIEQAMQGEISAEWGDFQDAVNEAPSNGEAGGGGGLGGSGIFGSLRSSSFPSAASASATLSTAASAFTTSLATNTHSTLSSFFSQHTQSQSQSAHISPLHSPDVLERKPPPQRAATTGQGGFDPAAQPIRLVGVRPGVVRVLEEDVAEGIRPALPPRLRLSPRWTLLYSLDQHGISLQTLFTNLSRGLKDRDGGFVLVVKSERGEVFGGYCSEALKDSSASRDTRAQRWSGDGSCFLWKSVPFPPSDFRLGSSVRVFKPTFRNTYFQHASSQFLAFGGGEDGVFGLWIDGVFERGWTGTCETYRNEPLVDVKARGGEGEKDANGAGKQETGKFEVVGFECWAVGS</sequence>
<evidence type="ECO:0000256" key="5">
    <source>
        <dbReference type="SAM" id="MobiDB-lite"/>
    </source>
</evidence>
<feature type="region of interest" description="Disordered" evidence="5">
    <location>
        <begin position="388"/>
        <end position="432"/>
    </location>
</feature>
<evidence type="ECO:0000256" key="4">
    <source>
        <dbReference type="ARBA" id="ARBA00040604"/>
    </source>
</evidence>
<dbReference type="AlphaFoldDB" id="A0A0K3CJU7"/>
<dbReference type="STRING" id="5286.A0A0K3CJU7"/>
<keyword evidence="8" id="KW-1185">Reference proteome</keyword>
<accession>A0A0K3CJU7</accession>
<dbReference type="GO" id="GO:0005634">
    <property type="term" value="C:nucleus"/>
    <property type="evidence" value="ECO:0007669"/>
    <property type="project" value="TreeGrafter"/>
</dbReference>
<evidence type="ECO:0000256" key="3">
    <source>
        <dbReference type="ARBA" id="ARBA00023128"/>
    </source>
</evidence>
<dbReference type="SMART" id="SM00584">
    <property type="entry name" value="TLDc"/>
    <property type="match status" value="1"/>
</dbReference>
<dbReference type="PANTHER" id="PTHR23354:SF62">
    <property type="entry name" value="MUSTARD, ISOFORM V"/>
    <property type="match status" value="1"/>
</dbReference>
<organism evidence="7 8">
    <name type="scientific">Rhodotorula toruloides</name>
    <name type="common">Yeast</name>
    <name type="synonym">Rhodosporidium toruloides</name>
    <dbReference type="NCBI Taxonomy" id="5286"/>
    <lineage>
        <taxon>Eukaryota</taxon>
        <taxon>Fungi</taxon>
        <taxon>Dikarya</taxon>
        <taxon>Basidiomycota</taxon>
        <taxon>Pucciniomycotina</taxon>
        <taxon>Microbotryomycetes</taxon>
        <taxon>Sporidiobolales</taxon>
        <taxon>Sporidiobolaceae</taxon>
        <taxon>Rhodotorula</taxon>
    </lineage>
</organism>
<evidence type="ECO:0000256" key="1">
    <source>
        <dbReference type="ARBA" id="ARBA00004173"/>
    </source>
</evidence>
<feature type="compositionally biased region" description="Basic and acidic residues" evidence="5">
    <location>
        <begin position="171"/>
        <end position="194"/>
    </location>
</feature>
<feature type="region of interest" description="Disordered" evidence="5">
    <location>
        <begin position="1"/>
        <end position="20"/>
    </location>
</feature>
<dbReference type="Proteomes" id="UP000199069">
    <property type="component" value="Unassembled WGS sequence"/>
</dbReference>
<protein>
    <recommendedName>
        <fullName evidence="4">Oxidation resistance protein 1</fullName>
    </recommendedName>
</protein>
<dbReference type="InterPro" id="IPR006571">
    <property type="entry name" value="TLDc_dom"/>
</dbReference>
<dbReference type="OMA" id="ECWAVGS"/>
<feature type="compositionally biased region" description="Low complexity" evidence="5">
    <location>
        <begin position="116"/>
        <end position="127"/>
    </location>
</feature>
<dbReference type="PROSITE" id="PS51886">
    <property type="entry name" value="TLDC"/>
    <property type="match status" value="1"/>
</dbReference>
<evidence type="ECO:0000259" key="6">
    <source>
        <dbReference type="PROSITE" id="PS51886"/>
    </source>
</evidence>
<reference evidence="7 8" key="1">
    <citation type="submission" date="2015-07" db="EMBL/GenBank/DDBJ databases">
        <authorList>
            <person name="Cajimat M.N.B."/>
            <person name="Milazzo M.L."/>
            <person name="Fulhorst C.F."/>
        </authorList>
    </citation>
    <scope>NUCLEOTIDE SEQUENCE [LARGE SCALE GENOMIC DNA]</scope>
    <source>
        <strain evidence="7">Single colony</strain>
    </source>
</reference>
<evidence type="ECO:0000256" key="2">
    <source>
        <dbReference type="ARBA" id="ARBA00009540"/>
    </source>
</evidence>
<evidence type="ECO:0000313" key="7">
    <source>
        <dbReference type="EMBL" id="CTR08922.1"/>
    </source>
</evidence>
<feature type="compositionally biased region" description="Low complexity" evidence="5">
    <location>
        <begin position="150"/>
        <end position="170"/>
    </location>
</feature>
<feature type="region of interest" description="Disordered" evidence="5">
    <location>
        <begin position="150"/>
        <end position="304"/>
    </location>
</feature>
<feature type="compositionally biased region" description="Basic residues" evidence="5">
    <location>
        <begin position="280"/>
        <end position="290"/>
    </location>
</feature>
<feature type="domain" description="TLDc" evidence="6">
    <location>
        <begin position="445"/>
        <end position="649"/>
    </location>
</feature>
<feature type="compositionally biased region" description="Low complexity" evidence="5">
    <location>
        <begin position="77"/>
        <end position="92"/>
    </location>
</feature>
<dbReference type="GO" id="GO:0006979">
    <property type="term" value="P:response to oxidative stress"/>
    <property type="evidence" value="ECO:0007669"/>
    <property type="project" value="TreeGrafter"/>
</dbReference>
<feature type="compositionally biased region" description="Low complexity" evidence="5">
    <location>
        <begin position="207"/>
        <end position="229"/>
    </location>
</feature>
<feature type="compositionally biased region" description="Basic and acidic residues" evidence="5">
    <location>
        <begin position="291"/>
        <end position="304"/>
    </location>
</feature>
<dbReference type="PANTHER" id="PTHR23354">
    <property type="entry name" value="NUCLEOLAR PROTEIN 7/ESTROGEN RECEPTOR COACTIVATOR-RELATED"/>
    <property type="match status" value="1"/>
</dbReference>
<comment type="subcellular location">
    <subcellularLocation>
        <location evidence="1">Mitochondrion</location>
    </subcellularLocation>
</comment>
<comment type="similarity">
    <text evidence="2">Belongs to the OXR1 family.</text>
</comment>
<evidence type="ECO:0000313" key="8">
    <source>
        <dbReference type="Proteomes" id="UP000199069"/>
    </source>
</evidence>
<feature type="compositionally biased region" description="Low complexity" evidence="5">
    <location>
        <begin position="247"/>
        <end position="270"/>
    </location>
</feature>
<dbReference type="EMBL" id="CWKI01000009">
    <property type="protein sequence ID" value="CTR08922.1"/>
    <property type="molecule type" value="Genomic_DNA"/>
</dbReference>
<feature type="compositionally biased region" description="Low complexity" evidence="5">
    <location>
        <begin position="388"/>
        <end position="398"/>
    </location>
</feature>